<dbReference type="EMBL" id="CM017698">
    <property type="protein sequence ID" value="TYG94952.1"/>
    <property type="molecule type" value="Genomic_DNA"/>
</dbReference>
<dbReference type="AlphaFoldDB" id="A0A5D2EP74"/>
<evidence type="ECO:0000256" key="1">
    <source>
        <dbReference type="SAM" id="Phobius"/>
    </source>
</evidence>
<proteinExistence type="predicted"/>
<sequence>MQSPTLQLLENVAIENLYKYCFVGETAWIFVQPTTFKFSVLLNTITYILLYRRKSRRHPSLDICSCSFLFFD</sequence>
<feature type="transmembrane region" description="Helical" evidence="1">
    <location>
        <begin position="27"/>
        <end position="50"/>
    </location>
</feature>
<keyword evidence="1" id="KW-0472">Membrane</keyword>
<gene>
    <name evidence="2" type="ORF">ES288_A11G229100v1</name>
</gene>
<evidence type="ECO:0000313" key="2">
    <source>
        <dbReference type="EMBL" id="TYG94952.1"/>
    </source>
</evidence>
<keyword evidence="3" id="KW-1185">Reference proteome</keyword>
<keyword evidence="1" id="KW-0812">Transmembrane</keyword>
<accession>A0A5D2EP74</accession>
<keyword evidence="1" id="KW-1133">Transmembrane helix</keyword>
<evidence type="ECO:0000313" key="3">
    <source>
        <dbReference type="Proteomes" id="UP000323506"/>
    </source>
</evidence>
<name>A0A5D2EP74_GOSDA</name>
<reference evidence="2 3" key="1">
    <citation type="submission" date="2019-06" db="EMBL/GenBank/DDBJ databases">
        <title>WGS assembly of Gossypium darwinii.</title>
        <authorList>
            <person name="Chen Z.J."/>
            <person name="Sreedasyam A."/>
            <person name="Ando A."/>
            <person name="Song Q."/>
            <person name="De L."/>
            <person name="Hulse-Kemp A."/>
            <person name="Ding M."/>
            <person name="Ye W."/>
            <person name="Kirkbride R."/>
            <person name="Jenkins J."/>
            <person name="Plott C."/>
            <person name="Lovell J."/>
            <person name="Lin Y.-M."/>
            <person name="Vaughn R."/>
            <person name="Liu B."/>
            <person name="Li W."/>
            <person name="Simpson S."/>
            <person name="Scheffler B."/>
            <person name="Saski C."/>
            <person name="Grover C."/>
            <person name="Hu G."/>
            <person name="Conover J."/>
            <person name="Carlson J."/>
            <person name="Shu S."/>
            <person name="Boston L."/>
            <person name="Williams M."/>
            <person name="Peterson D."/>
            <person name="Mcgee K."/>
            <person name="Jones D."/>
            <person name="Wendel J."/>
            <person name="Stelly D."/>
            <person name="Grimwood J."/>
            <person name="Schmutz J."/>
        </authorList>
    </citation>
    <scope>NUCLEOTIDE SEQUENCE [LARGE SCALE GENOMIC DNA]</scope>
    <source>
        <strain evidence="2">1808015.09</strain>
    </source>
</reference>
<dbReference type="Proteomes" id="UP000323506">
    <property type="component" value="Chromosome A11"/>
</dbReference>
<organism evidence="2 3">
    <name type="scientific">Gossypium darwinii</name>
    <name type="common">Darwin's cotton</name>
    <name type="synonym">Gossypium barbadense var. darwinii</name>
    <dbReference type="NCBI Taxonomy" id="34276"/>
    <lineage>
        <taxon>Eukaryota</taxon>
        <taxon>Viridiplantae</taxon>
        <taxon>Streptophyta</taxon>
        <taxon>Embryophyta</taxon>
        <taxon>Tracheophyta</taxon>
        <taxon>Spermatophyta</taxon>
        <taxon>Magnoliopsida</taxon>
        <taxon>eudicotyledons</taxon>
        <taxon>Gunneridae</taxon>
        <taxon>Pentapetalae</taxon>
        <taxon>rosids</taxon>
        <taxon>malvids</taxon>
        <taxon>Malvales</taxon>
        <taxon>Malvaceae</taxon>
        <taxon>Malvoideae</taxon>
        <taxon>Gossypium</taxon>
    </lineage>
</organism>
<protein>
    <submittedName>
        <fullName evidence="2">Uncharacterized protein</fullName>
    </submittedName>
</protein>